<dbReference type="PANTHER" id="PTHR43877">
    <property type="entry name" value="AMINOALKYLPHOSPHONATE N-ACETYLTRANSFERASE-RELATED-RELATED"/>
    <property type="match status" value="1"/>
</dbReference>
<evidence type="ECO:0000259" key="3">
    <source>
        <dbReference type="PROSITE" id="PS51186"/>
    </source>
</evidence>
<name>A0A086BP78_9BIFI</name>
<dbReference type="InterPro" id="IPR050832">
    <property type="entry name" value="Bact_Acetyltransf"/>
</dbReference>
<keyword evidence="1 4" id="KW-0808">Transferase</keyword>
<dbReference type="Gene3D" id="3.40.630.30">
    <property type="match status" value="1"/>
</dbReference>
<feature type="domain" description="N-acetyltransferase" evidence="3">
    <location>
        <begin position="5"/>
        <end position="174"/>
    </location>
</feature>
<evidence type="ECO:0000256" key="1">
    <source>
        <dbReference type="ARBA" id="ARBA00022679"/>
    </source>
</evidence>
<keyword evidence="5" id="KW-1185">Reference proteome</keyword>
<dbReference type="InterPro" id="IPR000182">
    <property type="entry name" value="GNAT_dom"/>
</dbReference>
<dbReference type="PANTHER" id="PTHR43877:SF1">
    <property type="entry name" value="ACETYLTRANSFERASE"/>
    <property type="match status" value="1"/>
</dbReference>
<dbReference type="CDD" id="cd04301">
    <property type="entry name" value="NAT_SF"/>
    <property type="match status" value="1"/>
</dbReference>
<dbReference type="RefSeq" id="WP_044087712.1">
    <property type="nucleotide sequence ID" value="NZ_ATLK01000001.1"/>
</dbReference>
<reference evidence="4 5" key="1">
    <citation type="journal article" date="2014" name="Appl. Environ. Microbiol.">
        <title>Genomic encyclopedia of type strains of the genus Bifidobacterium.</title>
        <authorList>
            <person name="Milani C."/>
            <person name="Lugli G.A."/>
            <person name="Duranti S."/>
            <person name="Turroni F."/>
            <person name="Bottacini F."/>
            <person name="Mangifesta M."/>
            <person name="Sanchez B."/>
            <person name="Viappiani A."/>
            <person name="Mancabelli L."/>
            <person name="Taminiau B."/>
            <person name="Delcenserie V."/>
            <person name="Barrangou R."/>
            <person name="Margolles A."/>
            <person name="van Sinderen D."/>
            <person name="Ventura M."/>
        </authorList>
    </citation>
    <scope>NUCLEOTIDE SEQUENCE [LARGE SCALE GENOMIC DNA]</scope>
    <source>
        <strain evidence="4 5">DSM 19703</strain>
    </source>
</reference>
<dbReference type="STRING" id="1341695.BBOMB_0048"/>
<sequence length="179" mass="20522">MSGEVEYRRCDENDVDVLCALGMYTFRVTFSDTTAESDMLSYLVQAYSHDQVLRELTDPDSMFYLATVGGTPAGYMKLNTGAAQTEPMGDRYLEVQRLYVIPEFKRHHIGTGFMNLAFDAARRSRLPKMWLGVWEHNDPAQAFYQRMGYTFFSEHTFLVGADPQRDLLMSIDVPDLDED</sequence>
<evidence type="ECO:0000313" key="4">
    <source>
        <dbReference type="EMBL" id="KFF30742.1"/>
    </source>
</evidence>
<dbReference type="Proteomes" id="UP000028730">
    <property type="component" value="Unassembled WGS sequence"/>
</dbReference>
<comment type="caution">
    <text evidence="4">The sequence shown here is derived from an EMBL/GenBank/DDBJ whole genome shotgun (WGS) entry which is preliminary data.</text>
</comment>
<dbReference type="EMBL" id="ATLK01000001">
    <property type="protein sequence ID" value="KFF30742.1"/>
    <property type="molecule type" value="Genomic_DNA"/>
</dbReference>
<dbReference type="eggNOG" id="COG0456">
    <property type="taxonomic scope" value="Bacteria"/>
</dbReference>
<dbReference type="InterPro" id="IPR016181">
    <property type="entry name" value="Acyl_CoA_acyltransferase"/>
</dbReference>
<dbReference type="AlphaFoldDB" id="A0A086BP78"/>
<dbReference type="SUPFAM" id="SSF55729">
    <property type="entry name" value="Acyl-CoA N-acyltransferases (Nat)"/>
    <property type="match status" value="1"/>
</dbReference>
<dbReference type="GO" id="GO:0016747">
    <property type="term" value="F:acyltransferase activity, transferring groups other than amino-acyl groups"/>
    <property type="evidence" value="ECO:0007669"/>
    <property type="project" value="InterPro"/>
</dbReference>
<accession>A0A086BP78</accession>
<dbReference type="Pfam" id="PF00583">
    <property type="entry name" value="Acetyltransf_1"/>
    <property type="match status" value="1"/>
</dbReference>
<organism evidence="4 5">
    <name type="scientific">Bifidobacterium bombi DSM 19703</name>
    <dbReference type="NCBI Taxonomy" id="1341695"/>
    <lineage>
        <taxon>Bacteria</taxon>
        <taxon>Bacillati</taxon>
        <taxon>Actinomycetota</taxon>
        <taxon>Actinomycetes</taxon>
        <taxon>Bifidobacteriales</taxon>
        <taxon>Bifidobacteriaceae</taxon>
        <taxon>Bifidobacterium</taxon>
    </lineage>
</organism>
<gene>
    <name evidence="4" type="ORF">BBOMB_0048</name>
</gene>
<proteinExistence type="predicted"/>
<dbReference type="PROSITE" id="PS51186">
    <property type="entry name" value="GNAT"/>
    <property type="match status" value="1"/>
</dbReference>
<dbReference type="OrthoDB" id="143110at2"/>
<protein>
    <submittedName>
        <fullName evidence="4">Acetyltransferase, GNAT family</fullName>
    </submittedName>
</protein>
<evidence type="ECO:0000313" key="5">
    <source>
        <dbReference type="Proteomes" id="UP000028730"/>
    </source>
</evidence>
<evidence type="ECO:0000256" key="2">
    <source>
        <dbReference type="ARBA" id="ARBA00023315"/>
    </source>
</evidence>
<keyword evidence="2" id="KW-0012">Acyltransferase</keyword>